<evidence type="ECO:0000313" key="3">
    <source>
        <dbReference type="Proteomes" id="UP000019063"/>
    </source>
</evidence>
<dbReference type="AlphaFoldDB" id="W4HQ87"/>
<feature type="transmembrane region" description="Helical" evidence="1">
    <location>
        <begin position="73"/>
        <end position="95"/>
    </location>
</feature>
<reference evidence="2 3" key="1">
    <citation type="journal article" date="2014" name="Antonie Van Leeuwenhoek">
        <title>Roseivivax atlanticus sp. nov., isolated from surface seawater of the Atlantic Ocean.</title>
        <authorList>
            <person name="Li G."/>
            <person name="Lai Q."/>
            <person name="Liu X."/>
            <person name="Sun F."/>
            <person name="Shao Z."/>
        </authorList>
    </citation>
    <scope>NUCLEOTIDE SEQUENCE [LARGE SCALE GENOMIC DNA]</scope>
    <source>
        <strain evidence="2 3">22II-s10s</strain>
    </source>
</reference>
<feature type="transmembrane region" description="Helical" evidence="1">
    <location>
        <begin position="36"/>
        <end position="61"/>
    </location>
</feature>
<evidence type="ECO:0008006" key="4">
    <source>
        <dbReference type="Google" id="ProtNLM"/>
    </source>
</evidence>
<sequence length="127" mass="13329">MLMGACTLTFVSQWPVLSRQAHLNGEELNPMLGGALFGWLFVAPLLFYALAAIGHGVARLLGGKGTWGAARIALFWSFLASTPLILLNGLTAGLVGAGPALSLVGLAWCVAFLWFWIAGMIVAEEGA</sequence>
<dbReference type="PATRIC" id="fig|1317118.6.peg.354"/>
<feature type="transmembrane region" description="Helical" evidence="1">
    <location>
        <begin position="101"/>
        <end position="123"/>
    </location>
</feature>
<comment type="caution">
    <text evidence="2">The sequence shown here is derived from an EMBL/GenBank/DDBJ whole genome shotgun (WGS) entry which is preliminary data.</text>
</comment>
<dbReference type="eggNOG" id="ENOG5032FFG">
    <property type="taxonomic scope" value="Bacteria"/>
</dbReference>
<organism evidence="2 3">
    <name type="scientific">Roseivivax marinus</name>
    <dbReference type="NCBI Taxonomy" id="1379903"/>
    <lineage>
        <taxon>Bacteria</taxon>
        <taxon>Pseudomonadati</taxon>
        <taxon>Pseudomonadota</taxon>
        <taxon>Alphaproteobacteria</taxon>
        <taxon>Rhodobacterales</taxon>
        <taxon>Roseobacteraceae</taxon>
        <taxon>Roseivivax</taxon>
    </lineage>
</organism>
<keyword evidence="1" id="KW-1133">Transmembrane helix</keyword>
<accession>W4HQ87</accession>
<dbReference type="STRING" id="1379903.ATO8_01735"/>
<evidence type="ECO:0000313" key="2">
    <source>
        <dbReference type="EMBL" id="ETW14588.1"/>
    </source>
</evidence>
<evidence type="ECO:0000256" key="1">
    <source>
        <dbReference type="SAM" id="Phobius"/>
    </source>
</evidence>
<keyword evidence="1" id="KW-0472">Membrane</keyword>
<name>W4HQ87_9RHOB</name>
<dbReference type="Proteomes" id="UP000019063">
    <property type="component" value="Unassembled WGS sequence"/>
</dbReference>
<gene>
    <name evidence="2" type="ORF">ATO8_01735</name>
</gene>
<proteinExistence type="predicted"/>
<dbReference type="EMBL" id="AQQW01000001">
    <property type="protein sequence ID" value="ETW14588.1"/>
    <property type="molecule type" value="Genomic_DNA"/>
</dbReference>
<keyword evidence="3" id="KW-1185">Reference proteome</keyword>
<keyword evidence="1" id="KW-0812">Transmembrane</keyword>
<protein>
    <recommendedName>
        <fullName evidence="4">Yip1 domain-containing protein</fullName>
    </recommendedName>
</protein>